<protein>
    <submittedName>
        <fullName evidence="2">Uncharacterized protein</fullName>
    </submittedName>
</protein>
<comment type="caution">
    <text evidence="2">The sequence shown here is derived from an EMBL/GenBank/DDBJ whole genome shotgun (WGS) entry which is preliminary data.</text>
</comment>
<accession>A0A8X6VQU6</accession>
<dbReference type="EMBL" id="BMAU01021347">
    <property type="protein sequence ID" value="GFY17904.1"/>
    <property type="molecule type" value="Genomic_DNA"/>
</dbReference>
<feature type="region of interest" description="Disordered" evidence="1">
    <location>
        <begin position="30"/>
        <end position="58"/>
    </location>
</feature>
<name>A0A8X6VQU6_TRICX</name>
<sequence>MKNIRTHMQTQVLALKPKYVLSASQALDPLESMGPPQRKGYGGSTNVGRFKPGTFRSEHQYLSITPRRSSSRETYRYTTGDPDGVRNGRCPVRIYTYKYKYTRRKTGPGSIYRSFGTGELKFITIKSGKSSLSGPLKAPGRPPQTLNGRNGSVKSHVNVTLKGELRLWSAIKCRLTLKEVQND</sequence>
<dbReference type="AlphaFoldDB" id="A0A8X6VQU6"/>
<evidence type="ECO:0000313" key="2">
    <source>
        <dbReference type="EMBL" id="GFY17904.1"/>
    </source>
</evidence>
<keyword evidence="3" id="KW-1185">Reference proteome</keyword>
<feature type="region of interest" description="Disordered" evidence="1">
    <location>
        <begin position="131"/>
        <end position="152"/>
    </location>
</feature>
<evidence type="ECO:0000313" key="3">
    <source>
        <dbReference type="Proteomes" id="UP000887159"/>
    </source>
</evidence>
<reference evidence="2" key="1">
    <citation type="submission" date="2020-08" db="EMBL/GenBank/DDBJ databases">
        <title>Multicomponent nature underlies the extraordinary mechanical properties of spider dragline silk.</title>
        <authorList>
            <person name="Kono N."/>
            <person name="Nakamura H."/>
            <person name="Mori M."/>
            <person name="Yoshida Y."/>
            <person name="Ohtoshi R."/>
            <person name="Malay A.D."/>
            <person name="Moran D.A.P."/>
            <person name="Tomita M."/>
            <person name="Numata K."/>
            <person name="Arakawa K."/>
        </authorList>
    </citation>
    <scope>NUCLEOTIDE SEQUENCE</scope>
</reference>
<gene>
    <name evidence="2" type="ORF">TNCV_3383971</name>
</gene>
<dbReference type="Proteomes" id="UP000887159">
    <property type="component" value="Unassembled WGS sequence"/>
</dbReference>
<organism evidence="2 3">
    <name type="scientific">Trichonephila clavipes</name>
    <name type="common">Golden silk orbweaver</name>
    <name type="synonym">Nephila clavipes</name>
    <dbReference type="NCBI Taxonomy" id="2585209"/>
    <lineage>
        <taxon>Eukaryota</taxon>
        <taxon>Metazoa</taxon>
        <taxon>Ecdysozoa</taxon>
        <taxon>Arthropoda</taxon>
        <taxon>Chelicerata</taxon>
        <taxon>Arachnida</taxon>
        <taxon>Araneae</taxon>
        <taxon>Araneomorphae</taxon>
        <taxon>Entelegynae</taxon>
        <taxon>Araneoidea</taxon>
        <taxon>Nephilidae</taxon>
        <taxon>Trichonephila</taxon>
    </lineage>
</organism>
<proteinExistence type="predicted"/>
<evidence type="ECO:0000256" key="1">
    <source>
        <dbReference type="SAM" id="MobiDB-lite"/>
    </source>
</evidence>